<reference evidence="2" key="2">
    <citation type="journal article" date="2018" name="Plant J.">
        <title>The Sorghum bicolor reference genome: improved assembly, gene annotations, a transcriptome atlas, and signatures of genome organization.</title>
        <authorList>
            <person name="McCormick R.F."/>
            <person name="Truong S.K."/>
            <person name="Sreedasyam A."/>
            <person name="Jenkins J."/>
            <person name="Shu S."/>
            <person name="Sims D."/>
            <person name="Kennedy M."/>
            <person name="Amirebrahimi M."/>
            <person name="Weers B.D."/>
            <person name="McKinley B."/>
            <person name="Mattison A."/>
            <person name="Morishige D.T."/>
            <person name="Grimwood J."/>
            <person name="Schmutz J."/>
            <person name="Mullet J.E."/>
        </authorList>
    </citation>
    <scope>NUCLEOTIDE SEQUENCE [LARGE SCALE GENOMIC DNA]</scope>
    <source>
        <strain evidence="2">cv. BTx623</strain>
    </source>
</reference>
<dbReference type="InParanoid" id="A0A1Z5RD50"/>
<organism evidence="1 2">
    <name type="scientific">Sorghum bicolor</name>
    <name type="common">Sorghum</name>
    <name type="synonym">Sorghum vulgare</name>
    <dbReference type="NCBI Taxonomy" id="4558"/>
    <lineage>
        <taxon>Eukaryota</taxon>
        <taxon>Viridiplantae</taxon>
        <taxon>Streptophyta</taxon>
        <taxon>Embryophyta</taxon>
        <taxon>Tracheophyta</taxon>
        <taxon>Spermatophyta</taxon>
        <taxon>Magnoliopsida</taxon>
        <taxon>Liliopsida</taxon>
        <taxon>Poales</taxon>
        <taxon>Poaceae</taxon>
        <taxon>PACMAD clade</taxon>
        <taxon>Panicoideae</taxon>
        <taxon>Andropogonodae</taxon>
        <taxon>Andropogoneae</taxon>
        <taxon>Sorghinae</taxon>
        <taxon>Sorghum</taxon>
    </lineage>
</organism>
<keyword evidence="2" id="KW-1185">Reference proteome</keyword>
<protein>
    <submittedName>
        <fullName evidence="1">Uncharacterized protein</fullName>
    </submittedName>
</protein>
<reference evidence="1 2" key="1">
    <citation type="journal article" date="2009" name="Nature">
        <title>The Sorghum bicolor genome and the diversification of grasses.</title>
        <authorList>
            <person name="Paterson A.H."/>
            <person name="Bowers J.E."/>
            <person name="Bruggmann R."/>
            <person name="Dubchak I."/>
            <person name="Grimwood J."/>
            <person name="Gundlach H."/>
            <person name="Haberer G."/>
            <person name="Hellsten U."/>
            <person name="Mitros T."/>
            <person name="Poliakov A."/>
            <person name="Schmutz J."/>
            <person name="Spannagl M."/>
            <person name="Tang H."/>
            <person name="Wang X."/>
            <person name="Wicker T."/>
            <person name="Bharti A.K."/>
            <person name="Chapman J."/>
            <person name="Feltus F.A."/>
            <person name="Gowik U."/>
            <person name="Grigoriev I.V."/>
            <person name="Lyons E."/>
            <person name="Maher C.A."/>
            <person name="Martis M."/>
            <person name="Narechania A."/>
            <person name="Otillar R.P."/>
            <person name="Penning B.W."/>
            <person name="Salamov A.A."/>
            <person name="Wang Y."/>
            <person name="Zhang L."/>
            <person name="Carpita N.C."/>
            <person name="Freeling M."/>
            <person name="Gingle A.R."/>
            <person name="Hash C.T."/>
            <person name="Keller B."/>
            <person name="Klein P."/>
            <person name="Kresovich S."/>
            <person name="McCann M.C."/>
            <person name="Ming R."/>
            <person name="Peterson D.G."/>
            <person name="Mehboob-ur-Rahman"/>
            <person name="Ware D."/>
            <person name="Westhoff P."/>
            <person name="Mayer K.F."/>
            <person name="Messing J."/>
            <person name="Rokhsar D.S."/>
        </authorList>
    </citation>
    <scope>NUCLEOTIDE SEQUENCE [LARGE SCALE GENOMIC DNA]</scope>
    <source>
        <strain evidence="2">cv. BTx623</strain>
    </source>
</reference>
<name>A0A1Z5RD50_SORBI</name>
<sequence length="115" mass="13259">MYRRICFPSKLLRCWTERAYSYGVQHCKFCVVFRRSEPSCSYCKSIFQLLAGALSICSRLADHGPRCATNHSMITRTWNRRVWVQTDASAAHCHTGPRPTGRPGEQEQPGKIYYL</sequence>
<dbReference type="AlphaFoldDB" id="A0A1Z5RD50"/>
<dbReference type="Gramene" id="OQU81658">
    <property type="protein sequence ID" value="OQU81658"/>
    <property type="gene ID" value="SORBI_3006G095550"/>
</dbReference>
<dbReference type="EMBL" id="CM000765">
    <property type="protein sequence ID" value="OQU81658.1"/>
    <property type="molecule type" value="Genomic_DNA"/>
</dbReference>
<dbReference type="Proteomes" id="UP000000768">
    <property type="component" value="Chromosome 6"/>
</dbReference>
<accession>A0A1Z5RD50</accession>
<evidence type="ECO:0000313" key="1">
    <source>
        <dbReference type="EMBL" id="OQU81658.1"/>
    </source>
</evidence>
<evidence type="ECO:0000313" key="2">
    <source>
        <dbReference type="Proteomes" id="UP000000768"/>
    </source>
</evidence>
<gene>
    <name evidence="1" type="ORF">SORBI_3006G095550</name>
</gene>
<proteinExistence type="predicted"/>